<reference evidence="1" key="1">
    <citation type="journal article" date="2014" name="Front. Microbiol.">
        <title>High frequency of phylogenetically diverse reductive dehalogenase-homologous genes in deep subseafloor sedimentary metagenomes.</title>
        <authorList>
            <person name="Kawai M."/>
            <person name="Futagami T."/>
            <person name="Toyoda A."/>
            <person name="Takaki Y."/>
            <person name="Nishi S."/>
            <person name="Hori S."/>
            <person name="Arai W."/>
            <person name="Tsubouchi T."/>
            <person name="Morono Y."/>
            <person name="Uchiyama I."/>
            <person name="Ito T."/>
            <person name="Fujiyama A."/>
            <person name="Inagaki F."/>
            <person name="Takami H."/>
        </authorList>
    </citation>
    <scope>NUCLEOTIDE SEQUENCE</scope>
    <source>
        <strain evidence="1">Expedition CK06-06</strain>
    </source>
</reference>
<dbReference type="EMBL" id="BARS01004673">
    <property type="protein sequence ID" value="GAF81868.1"/>
    <property type="molecule type" value="Genomic_DNA"/>
</dbReference>
<proteinExistence type="predicted"/>
<evidence type="ECO:0000313" key="1">
    <source>
        <dbReference type="EMBL" id="GAF81868.1"/>
    </source>
</evidence>
<sequence length="415" mass="42163">DDSVTSMKLLTASVTTNKLAPDAVTESKILTAAVTTSKVADDAISTAKILTAAVTTSKLADDAITEAKLLDDAVTTNKLASSYGSLFRVSGGNMTSLDTGEVGIGIAVPLKTLHVECATANCSIQMGGDGSGNPSLVLKDSFGSGTAVAILDGFGNARGRARLYDNGTVHIQLDGSSTATSWFRDGKLGVGKATNISAKLHIGDTGAADLLLIDESETVRFIVENGGDVGIGIENPVASLDVTGVTGTGNIVLNLNSNSSGVDSCLKYTDNATFNYGACTMGDGRYELRSALSTAAAGTARFTVEQGGNVGIGTTDPDTLFHVEGGALRITGASGAAADITLHSDNLEDGNIDVALIRKADSSDLAFWNNNAARLNIQTDGTIIISDLAGTYGGGSAFVCVNDAGDIFASDAACP</sequence>
<name>X0SLA6_9ZZZZ</name>
<dbReference type="AlphaFoldDB" id="X0SLA6"/>
<protein>
    <submittedName>
        <fullName evidence="1">Uncharacterized protein</fullName>
    </submittedName>
</protein>
<accession>X0SLA6</accession>
<gene>
    <name evidence="1" type="ORF">S01H1_09147</name>
</gene>
<comment type="caution">
    <text evidence="1">The sequence shown here is derived from an EMBL/GenBank/DDBJ whole genome shotgun (WGS) entry which is preliminary data.</text>
</comment>
<feature type="non-terminal residue" evidence="1">
    <location>
        <position position="1"/>
    </location>
</feature>
<organism evidence="1">
    <name type="scientific">marine sediment metagenome</name>
    <dbReference type="NCBI Taxonomy" id="412755"/>
    <lineage>
        <taxon>unclassified sequences</taxon>
        <taxon>metagenomes</taxon>
        <taxon>ecological metagenomes</taxon>
    </lineage>
</organism>